<comment type="caution">
    <text evidence="2">The sequence shown here is derived from an EMBL/GenBank/DDBJ whole genome shotgun (WGS) entry which is preliminary data.</text>
</comment>
<dbReference type="Proteomes" id="UP001444661">
    <property type="component" value="Unassembled WGS sequence"/>
</dbReference>
<evidence type="ECO:0000256" key="1">
    <source>
        <dbReference type="SAM" id="MobiDB-lite"/>
    </source>
</evidence>
<reference evidence="2 3" key="1">
    <citation type="submission" date="2023-01" db="EMBL/GenBank/DDBJ databases">
        <title>Analysis of 21 Apiospora genomes using comparative genomics revels a genus with tremendous synthesis potential of carbohydrate active enzymes and secondary metabolites.</title>
        <authorList>
            <person name="Sorensen T."/>
        </authorList>
    </citation>
    <scope>NUCLEOTIDE SEQUENCE [LARGE SCALE GENOMIC DNA]</scope>
    <source>
        <strain evidence="2 3">CBS 33761</strain>
    </source>
</reference>
<dbReference type="EMBL" id="JAQQWK010000004">
    <property type="protein sequence ID" value="KAK8043583.1"/>
    <property type="molecule type" value="Genomic_DNA"/>
</dbReference>
<evidence type="ECO:0000313" key="3">
    <source>
        <dbReference type="Proteomes" id="UP001444661"/>
    </source>
</evidence>
<protein>
    <submittedName>
        <fullName evidence="2">Uncharacterized protein</fullName>
    </submittedName>
</protein>
<feature type="compositionally biased region" description="Basic and acidic residues" evidence="1">
    <location>
        <begin position="39"/>
        <end position="66"/>
    </location>
</feature>
<proteinExistence type="predicted"/>
<sequence>MAPGRNGLKPAARVSTNVVHSTSAPQVGSDPRTLPSHLVKPEYSRTLTERSQRPKADGKYGGRGERDEQEDFDQIHWQGRMVFSTAIAFFVSAGSYGVGWNRSEKTTTVIKELQPLG</sequence>
<feature type="region of interest" description="Disordered" evidence="1">
    <location>
        <begin position="1"/>
        <end position="72"/>
    </location>
</feature>
<accession>A0ABR1TAH0</accession>
<feature type="compositionally biased region" description="Polar residues" evidence="1">
    <location>
        <begin position="14"/>
        <end position="26"/>
    </location>
</feature>
<keyword evidence="3" id="KW-1185">Reference proteome</keyword>
<gene>
    <name evidence="2" type="ORF">PG993_006013</name>
</gene>
<organism evidence="2 3">
    <name type="scientific">Apiospora rasikravindrae</name>
    <dbReference type="NCBI Taxonomy" id="990691"/>
    <lineage>
        <taxon>Eukaryota</taxon>
        <taxon>Fungi</taxon>
        <taxon>Dikarya</taxon>
        <taxon>Ascomycota</taxon>
        <taxon>Pezizomycotina</taxon>
        <taxon>Sordariomycetes</taxon>
        <taxon>Xylariomycetidae</taxon>
        <taxon>Amphisphaeriales</taxon>
        <taxon>Apiosporaceae</taxon>
        <taxon>Apiospora</taxon>
    </lineage>
</organism>
<name>A0ABR1TAH0_9PEZI</name>
<evidence type="ECO:0000313" key="2">
    <source>
        <dbReference type="EMBL" id="KAK8043583.1"/>
    </source>
</evidence>